<feature type="signal peptide" evidence="3">
    <location>
        <begin position="1"/>
        <end position="24"/>
    </location>
</feature>
<comment type="similarity">
    <text evidence="1">Belongs to the metallo-dependent hydrolases superfamily.</text>
</comment>
<evidence type="ECO:0000259" key="4">
    <source>
        <dbReference type="Pfam" id="PF04909"/>
    </source>
</evidence>
<gene>
    <name evidence="5" type="ORF">PCOR1329_LOCUS48976</name>
</gene>
<dbReference type="Pfam" id="PF04909">
    <property type="entry name" value="Amidohydro_2"/>
    <property type="match status" value="1"/>
</dbReference>
<dbReference type="Proteomes" id="UP001189429">
    <property type="component" value="Unassembled WGS sequence"/>
</dbReference>
<dbReference type="InterPro" id="IPR006680">
    <property type="entry name" value="Amidohydro-rel"/>
</dbReference>
<sequence length="527" mass="56018">MARGGAGPPPRWAALLVAGGGAAAAPTTVEVYYSTTCPNCLQLIQDGALPLLEAGLPDDQVRVTLLPWKGDRPGVASAHLCALRGEAGAGATAGSAPPAGARFVACDLVNLIVPDAPDRTEETARSCAAQAGMAWDGAGGLKTCYDGGEGAGMLQGAEYARQIADADGRTPGGAPWPPPRASGARRRGPSPSSSTLAPPPRHPSPAMSELGPGAASFFDPHFHILERRVHAVWARREDTVQARGEGVLPPQRLRGGVRRAAEPPAPPRRRLRGGAHPRRGAARGGSGVSLPSPRPEPLAGAPPTVHRRGGGRVVPAGSHLRSGARPDAAEVLRELARSPATRGVRQILNFEPNWPRNGALGDLLDSPQWREGFGLLKTVGFSFDMQLNPPQYQKAVALLKEHLDTTVIINHLGCPTMADLTEKKDQYWSGMEALAALPNTYIKLSMLCYADPNWDESEVVVSAVHRVISTFGASRCMFASNYPVDVKDGWPAARLFSAFLKLAERYSDEERAHLFIGAAQRAYRWVQ</sequence>
<evidence type="ECO:0000256" key="2">
    <source>
        <dbReference type="SAM" id="MobiDB-lite"/>
    </source>
</evidence>
<proteinExistence type="inferred from homology"/>
<feature type="chain" id="PRO_5045155255" description="Amidohydrolase-related domain-containing protein" evidence="3">
    <location>
        <begin position="25"/>
        <end position="527"/>
    </location>
</feature>
<organism evidence="5 6">
    <name type="scientific">Prorocentrum cordatum</name>
    <dbReference type="NCBI Taxonomy" id="2364126"/>
    <lineage>
        <taxon>Eukaryota</taxon>
        <taxon>Sar</taxon>
        <taxon>Alveolata</taxon>
        <taxon>Dinophyceae</taxon>
        <taxon>Prorocentrales</taxon>
        <taxon>Prorocentraceae</taxon>
        <taxon>Prorocentrum</taxon>
    </lineage>
</organism>
<feature type="domain" description="Amidohydrolase-related" evidence="4">
    <location>
        <begin position="324"/>
        <end position="524"/>
    </location>
</feature>
<reference evidence="5" key="1">
    <citation type="submission" date="2023-10" db="EMBL/GenBank/DDBJ databases">
        <authorList>
            <person name="Chen Y."/>
            <person name="Shah S."/>
            <person name="Dougan E. K."/>
            <person name="Thang M."/>
            <person name="Chan C."/>
        </authorList>
    </citation>
    <scope>NUCLEOTIDE SEQUENCE [LARGE SCALE GENOMIC DNA]</scope>
</reference>
<dbReference type="InterPro" id="IPR052350">
    <property type="entry name" value="Metallo-dep_Lactonases"/>
</dbReference>
<dbReference type="PANTHER" id="PTHR43569">
    <property type="entry name" value="AMIDOHYDROLASE"/>
    <property type="match status" value="1"/>
</dbReference>
<evidence type="ECO:0000256" key="1">
    <source>
        <dbReference type="ARBA" id="ARBA00038310"/>
    </source>
</evidence>
<dbReference type="SUPFAM" id="SSF51556">
    <property type="entry name" value="Metallo-dependent hydrolases"/>
    <property type="match status" value="1"/>
</dbReference>
<dbReference type="Gene3D" id="3.40.30.10">
    <property type="entry name" value="Glutaredoxin"/>
    <property type="match status" value="1"/>
</dbReference>
<dbReference type="EMBL" id="CAUYUJ010015926">
    <property type="protein sequence ID" value="CAK0859682.1"/>
    <property type="molecule type" value="Genomic_DNA"/>
</dbReference>
<evidence type="ECO:0000313" key="6">
    <source>
        <dbReference type="Proteomes" id="UP001189429"/>
    </source>
</evidence>
<feature type="compositionally biased region" description="Basic residues" evidence="2">
    <location>
        <begin position="267"/>
        <end position="281"/>
    </location>
</feature>
<accession>A0ABN9UJ18</accession>
<evidence type="ECO:0000313" key="5">
    <source>
        <dbReference type="EMBL" id="CAK0859682.1"/>
    </source>
</evidence>
<feature type="region of interest" description="Disordered" evidence="2">
    <location>
        <begin position="166"/>
        <end position="212"/>
    </location>
</feature>
<dbReference type="Gene3D" id="3.20.20.140">
    <property type="entry name" value="Metal-dependent hydrolases"/>
    <property type="match status" value="1"/>
</dbReference>
<comment type="caution">
    <text evidence="5">The sequence shown here is derived from an EMBL/GenBank/DDBJ whole genome shotgun (WGS) entry which is preliminary data.</text>
</comment>
<dbReference type="PANTHER" id="PTHR43569:SF2">
    <property type="entry name" value="AMIDOHYDROLASE-RELATED DOMAIN-CONTAINING PROTEIN"/>
    <property type="match status" value="1"/>
</dbReference>
<keyword evidence="6" id="KW-1185">Reference proteome</keyword>
<evidence type="ECO:0000256" key="3">
    <source>
        <dbReference type="SAM" id="SignalP"/>
    </source>
</evidence>
<dbReference type="InterPro" id="IPR032466">
    <property type="entry name" value="Metal_Hydrolase"/>
</dbReference>
<name>A0ABN9UJ18_9DINO</name>
<protein>
    <recommendedName>
        <fullName evidence="4">Amidohydrolase-related domain-containing protein</fullName>
    </recommendedName>
</protein>
<keyword evidence="3" id="KW-0732">Signal</keyword>
<feature type="region of interest" description="Disordered" evidence="2">
    <location>
        <begin position="243"/>
        <end position="324"/>
    </location>
</feature>